<feature type="region of interest" description="Disordered" evidence="4">
    <location>
        <begin position="1138"/>
        <end position="1359"/>
    </location>
</feature>
<dbReference type="PROSITE" id="PS51050">
    <property type="entry name" value="ZF_CW"/>
    <property type="match status" value="1"/>
</dbReference>
<keyword evidence="3" id="KW-0862">Zinc</keyword>
<feature type="compositionally biased region" description="Basic and acidic residues" evidence="4">
    <location>
        <begin position="1175"/>
        <end position="1197"/>
    </location>
</feature>
<keyword evidence="7" id="KW-1185">Reference proteome</keyword>
<feature type="compositionally biased region" description="Basic and acidic residues" evidence="4">
    <location>
        <begin position="1279"/>
        <end position="1294"/>
    </location>
</feature>
<organism evidence="6 7">
    <name type="scientific">Setaria viridis</name>
    <name type="common">Green bristlegrass</name>
    <name type="synonym">Setaria italica subsp. viridis</name>
    <dbReference type="NCBI Taxonomy" id="4556"/>
    <lineage>
        <taxon>Eukaryota</taxon>
        <taxon>Viridiplantae</taxon>
        <taxon>Streptophyta</taxon>
        <taxon>Embryophyta</taxon>
        <taxon>Tracheophyta</taxon>
        <taxon>Spermatophyta</taxon>
        <taxon>Magnoliopsida</taxon>
        <taxon>Liliopsida</taxon>
        <taxon>Poales</taxon>
        <taxon>Poaceae</taxon>
        <taxon>PACMAD clade</taxon>
        <taxon>Panicoideae</taxon>
        <taxon>Panicodae</taxon>
        <taxon>Paniceae</taxon>
        <taxon>Cenchrinae</taxon>
        <taxon>Setaria</taxon>
    </lineage>
</organism>
<feature type="region of interest" description="Disordered" evidence="4">
    <location>
        <begin position="87"/>
        <end position="181"/>
    </location>
</feature>
<feature type="compositionally biased region" description="Basic and acidic residues" evidence="4">
    <location>
        <begin position="147"/>
        <end position="160"/>
    </location>
</feature>
<feature type="region of interest" description="Disordered" evidence="4">
    <location>
        <begin position="1481"/>
        <end position="1515"/>
    </location>
</feature>
<dbReference type="GO" id="GO:0008270">
    <property type="term" value="F:zinc ion binding"/>
    <property type="evidence" value="ECO:0007669"/>
    <property type="project" value="UniProtKB-KW"/>
</dbReference>
<dbReference type="PANTHER" id="PTHR46524">
    <property type="entry name" value="CW-TYPE ZINC FINGER"/>
    <property type="match status" value="1"/>
</dbReference>
<dbReference type="GO" id="GO:0043565">
    <property type="term" value="F:sequence-specific DNA binding"/>
    <property type="evidence" value="ECO:0007669"/>
    <property type="project" value="EnsemblPlants"/>
</dbReference>
<feature type="compositionally biased region" description="Basic and acidic residues" evidence="4">
    <location>
        <begin position="837"/>
        <end position="865"/>
    </location>
</feature>
<feature type="compositionally biased region" description="Acidic residues" evidence="4">
    <location>
        <begin position="25"/>
        <end position="37"/>
    </location>
</feature>
<feature type="compositionally biased region" description="Basic residues" evidence="4">
    <location>
        <begin position="547"/>
        <end position="556"/>
    </location>
</feature>
<protein>
    <recommendedName>
        <fullName evidence="5">CW-type domain-containing protein</fullName>
    </recommendedName>
</protein>
<feature type="region of interest" description="Disordered" evidence="4">
    <location>
        <begin position="1"/>
        <end position="39"/>
    </location>
</feature>
<feature type="region of interest" description="Disordered" evidence="4">
    <location>
        <begin position="733"/>
        <end position="789"/>
    </location>
</feature>
<feature type="compositionally biased region" description="Low complexity" evidence="4">
    <location>
        <begin position="1066"/>
        <end position="1076"/>
    </location>
</feature>
<evidence type="ECO:0000256" key="3">
    <source>
        <dbReference type="ARBA" id="ARBA00022833"/>
    </source>
</evidence>
<reference evidence="6" key="1">
    <citation type="submission" date="2019-03" db="EMBL/GenBank/DDBJ databases">
        <title>WGS assembly of Setaria viridis.</title>
        <authorList>
            <person name="Huang P."/>
            <person name="Jenkins J."/>
            <person name="Grimwood J."/>
            <person name="Barry K."/>
            <person name="Healey A."/>
            <person name="Mamidi S."/>
            <person name="Sreedasyam A."/>
            <person name="Shu S."/>
            <person name="Feldman M."/>
            <person name="Wu J."/>
            <person name="Yu Y."/>
            <person name="Chen C."/>
            <person name="Johnson J."/>
            <person name="Rokhsar D."/>
            <person name="Baxter I."/>
            <person name="Schmutz J."/>
            <person name="Brutnell T."/>
            <person name="Kellogg E."/>
        </authorList>
    </citation>
    <scope>NUCLEOTIDE SEQUENCE [LARGE SCALE GENOMIC DNA]</scope>
</reference>
<dbReference type="GO" id="GO:0045893">
    <property type="term" value="P:positive regulation of DNA-templated transcription"/>
    <property type="evidence" value="ECO:0007669"/>
    <property type="project" value="EnsemblPlants"/>
</dbReference>
<dbReference type="EMBL" id="CM016553">
    <property type="protein sequence ID" value="TKW36400.1"/>
    <property type="molecule type" value="Genomic_DNA"/>
</dbReference>
<keyword evidence="2" id="KW-0863">Zinc-finger</keyword>
<dbReference type="GO" id="GO:0080113">
    <property type="term" value="P:regulation of seed growth"/>
    <property type="evidence" value="ECO:0007669"/>
    <property type="project" value="EnsemblPlants"/>
</dbReference>
<feature type="region of interest" description="Disordered" evidence="4">
    <location>
        <begin position="295"/>
        <end position="316"/>
    </location>
</feature>
<feature type="domain" description="CW-type" evidence="5">
    <location>
        <begin position="648"/>
        <end position="701"/>
    </location>
</feature>
<dbReference type="InterPro" id="IPR055300">
    <property type="entry name" value="CWZF3/5/7"/>
</dbReference>
<dbReference type="OMA" id="NWLPDMN"/>
<keyword evidence="1" id="KW-0479">Metal-binding</keyword>
<feature type="compositionally biased region" description="Basic and acidic residues" evidence="4">
    <location>
        <begin position="1"/>
        <end position="12"/>
    </location>
</feature>
<feature type="compositionally biased region" description="Polar residues" evidence="4">
    <location>
        <begin position="458"/>
        <end position="470"/>
    </location>
</feature>
<feature type="compositionally biased region" description="Polar residues" evidence="4">
    <location>
        <begin position="165"/>
        <end position="179"/>
    </location>
</feature>
<gene>
    <name evidence="6" type="ORF">SEVIR_2G438100v2</name>
</gene>
<feature type="compositionally biased region" description="Basic and acidic residues" evidence="4">
    <location>
        <begin position="907"/>
        <end position="919"/>
    </location>
</feature>
<accession>A0A4U6W1T7</accession>
<dbReference type="Gramene" id="TKW36400">
    <property type="protein sequence ID" value="TKW36400"/>
    <property type="gene ID" value="SEVIR_2G438100v2"/>
</dbReference>
<dbReference type="GO" id="GO:0005634">
    <property type="term" value="C:nucleus"/>
    <property type="evidence" value="ECO:0007669"/>
    <property type="project" value="EnsemblPlants"/>
</dbReference>
<feature type="region of interest" description="Disordered" evidence="4">
    <location>
        <begin position="1066"/>
        <end position="1124"/>
    </location>
</feature>
<feature type="compositionally biased region" description="Basic and acidic residues" evidence="4">
    <location>
        <begin position="500"/>
        <end position="512"/>
    </location>
</feature>
<sequence>MLSVRRRQEDAAGRGGVAQLRSGMDDDAELEEGEACGDDTAFVDPDVALSYIDEKLQDVLGHFQKDFEGGVSAENLGSKFGGYGSFLPTYQRSPLPQTRSPPKAAANVTSKSPFHQSFEGMSQNPSAVSVPSVPQNNGSVVPFPGDSSKKETRPITKSERGSGPSGSHDSYGPSKSSDQNRFKVRIKVGSDNVLARNNAAIYSGLGLDISSPSSIEDSPDGCGSLSPEVNNVPHESPRTILQIMTCFSVPGGFLLSPLPANILQLTKKVVASSKKWESNVDIENVQEAYEGHVAKKVKSDGKKKKQVDAKNSKSRNDVSAVMRKEIDIETVAGQKIVSEALNIALLSDSRAMEAKGENRLEEEPTENNLGGNKDARLKERAIKSDSLTIKVEPPKVEVTECLENSSFGSSEMEFSAAKGEPKPKTEKGETILEERNTTNDKNLILDRKQEKKIKPESKSNASNFEGNNIINERAPVVSRSMGKVPCKETLPYDTNGENNSKSEAKKMQREQKTNASTPSDFLEDEKHIHSSAAVKERKNEMQSKSSHTGKKPKAKSHRDVRDNVLEGSYAGKEHDVLENESGFGDPRPKEKPWKNDSERDSDVPGASRRETSSSVKHDRHAASEEQKMNIPPPATVSTTNAAPLPAPVVIEEHWVCCDICQKWRLLPYEMNPSSLPKKWKCSMLQWLPGMNRCEISEEETTNALNALYVIPAPANGIPSVGHPHVASAGLVTSSTSHLNGPVEQSRKRKNTLNDGNFVTEGSHQAQASGHLMSNQHAPSKSKSYADGSQYSIERDSVSKLVDPTIEKKKSKSKHRSSYSDGGDLIERSKKHSKVKSKRDMDHDEYKASKKIRKEERHRFDRDRNPDLASGDIPDEAKALPTKTATSKGSGERSDVSSSKQKNVSRHNRLENSKKARQEDVVVPEDENKEYFHQSDVQRSDLSSKKRIVKEWEESQYNSVAHVSKGATVNHNSVTKETYKDQNLKEAKLKSLKSEELFYADSKPGKIQHADQILSYDGSHMNSELVEDNTLFSGKRGPPELENNLCDQALDLDEPASDVAYIQTAAVTSSSSKASVSQKKKHNTQATRTSPIESLSSSPQRNSNIDKVSHSRISGKDGSLNANSSTIPSMVKQLNTEVGVAGNDQRSSEPVLVGSSRRKSDKDNGQVQLTQGHASDGIHFEKGSNDDLQHESGRKDSNLKGSHIPRGSNHLHSVEKNNHHADGSPMQPGKHTVDPKTSVLDAKGDSSMHENKKSANSLQDRNGSTHGPPDGNPLPGLPSGKEKSYLKSNKQDSQKPKPQMVCSPLKESKLDSHSTPSKPNGSKLTPQIRQYNSENGGRHGTAKQVIPSPAHAASPARKDNTSTAYALKEARDLKHKANRLKEEGKELESTRLYFEAALKFLHVASLLEPPSCDGSKQGDAAQSMYSDTAKLCNFVGHAYEKCKKMAAAALAYKCVEVAYLKAAYYKYPTASKDRQVLQAVVQTAPGESPSSSASDIDNLNNNALSKGSSSKDANSPQVAGNHLLLAARNQPHLMRLLAYTNDVNGAFEATRKSQLAISSAAGNHENGADGLSSVRTVLDFNFRSVNDLLRLVRISMESISC</sequence>
<feature type="compositionally biased region" description="Polar residues" evidence="4">
    <location>
        <begin position="107"/>
        <end position="139"/>
    </location>
</feature>
<feature type="compositionally biased region" description="Basic and acidic residues" evidence="4">
    <location>
        <begin position="419"/>
        <end position="457"/>
    </location>
</feature>
<dbReference type="PANTHER" id="PTHR46524:SF19">
    <property type="entry name" value="CYSTEINE-TRYPTOPHAN DOMAIN-CONTAINING ZINC FINGER PROTEIN 7"/>
    <property type="match status" value="1"/>
</dbReference>
<feature type="compositionally biased region" description="Polar residues" evidence="4">
    <location>
        <begin position="752"/>
        <end position="789"/>
    </location>
</feature>
<feature type="compositionally biased region" description="Basic and acidic residues" evidence="4">
    <location>
        <begin position="1211"/>
        <end position="1221"/>
    </location>
</feature>
<name>A0A4U6W1T7_SETVI</name>
<dbReference type="Pfam" id="PF24756">
    <property type="entry name" value="THD_CWZF3-5-7"/>
    <property type="match status" value="1"/>
</dbReference>
<feature type="region of interest" description="Disordered" evidence="4">
    <location>
        <begin position="409"/>
        <end position="639"/>
    </location>
</feature>
<dbReference type="InterPro" id="IPR056406">
    <property type="entry name" value="THD_CWZF3/5/7"/>
</dbReference>
<feature type="compositionally biased region" description="Basic and acidic residues" evidence="4">
    <location>
        <begin position="524"/>
        <end position="541"/>
    </location>
</feature>
<evidence type="ECO:0000256" key="1">
    <source>
        <dbReference type="ARBA" id="ARBA00022723"/>
    </source>
</evidence>
<dbReference type="Gene3D" id="3.30.40.100">
    <property type="match status" value="1"/>
</dbReference>
<evidence type="ECO:0000256" key="2">
    <source>
        <dbReference type="ARBA" id="ARBA00022771"/>
    </source>
</evidence>
<evidence type="ECO:0000256" key="4">
    <source>
        <dbReference type="SAM" id="MobiDB-lite"/>
    </source>
</evidence>
<evidence type="ECO:0000259" key="5">
    <source>
        <dbReference type="PROSITE" id="PS51050"/>
    </source>
</evidence>
<evidence type="ECO:0000313" key="7">
    <source>
        <dbReference type="Proteomes" id="UP000298652"/>
    </source>
</evidence>
<feature type="compositionally biased region" description="Basic and acidic residues" evidence="4">
    <location>
        <begin position="928"/>
        <end position="942"/>
    </location>
</feature>
<feature type="compositionally biased region" description="Basic and acidic residues" evidence="4">
    <location>
        <begin position="586"/>
        <end position="611"/>
    </location>
</feature>
<feature type="compositionally biased region" description="Basic and acidic residues" evidence="4">
    <location>
        <begin position="1241"/>
        <end position="1252"/>
    </location>
</feature>
<dbReference type="InterPro" id="IPR011124">
    <property type="entry name" value="Znf_CW"/>
</dbReference>
<feature type="compositionally biased region" description="Polar residues" evidence="4">
    <location>
        <begin position="88"/>
        <end position="100"/>
    </location>
</feature>
<proteinExistence type="predicted"/>
<feature type="region of interest" description="Disordered" evidence="4">
    <location>
        <begin position="801"/>
        <end position="942"/>
    </location>
</feature>
<dbReference type="Pfam" id="PF07496">
    <property type="entry name" value="zf-CW"/>
    <property type="match status" value="1"/>
</dbReference>
<feature type="compositionally biased region" description="Polar residues" evidence="4">
    <location>
        <begin position="1083"/>
        <end position="1105"/>
    </location>
</feature>
<dbReference type="Proteomes" id="UP000298652">
    <property type="component" value="Chromosome 2"/>
</dbReference>
<feature type="compositionally biased region" description="Polar residues" evidence="4">
    <location>
        <begin position="1253"/>
        <end position="1264"/>
    </location>
</feature>
<feature type="compositionally biased region" description="Polar residues" evidence="4">
    <location>
        <begin position="1312"/>
        <end position="1334"/>
    </location>
</feature>
<feature type="compositionally biased region" description="Polar residues" evidence="4">
    <location>
        <begin position="1487"/>
        <end position="1515"/>
    </location>
</feature>
<evidence type="ECO:0000313" key="6">
    <source>
        <dbReference type="EMBL" id="TKW36400.1"/>
    </source>
</evidence>